<dbReference type="EMBL" id="AAVT01000001">
    <property type="protein sequence ID" value="EAW32676.1"/>
    <property type="molecule type" value="Genomic_DNA"/>
</dbReference>
<proteinExistence type="predicted"/>
<evidence type="ECO:0000259" key="1">
    <source>
        <dbReference type="Pfam" id="PF03061"/>
    </source>
</evidence>
<reference evidence="2 3" key="1">
    <citation type="journal article" date="2010" name="J. Bacteriol.">
        <title>Genome sequence of the oligotrophic marine Gammaproteobacterium HTCC2143, isolated from the Oregon Coast.</title>
        <authorList>
            <person name="Oh H.M."/>
            <person name="Kang I."/>
            <person name="Ferriera S."/>
            <person name="Giovannoni S.J."/>
            <person name="Cho J.C."/>
        </authorList>
    </citation>
    <scope>NUCLEOTIDE SEQUENCE [LARGE SCALE GENOMIC DNA]</scope>
    <source>
        <strain evidence="2 3">HTCC2143</strain>
    </source>
</reference>
<dbReference type="STRING" id="247633.GP2143_15511"/>
<dbReference type="AlphaFoldDB" id="A0Y972"/>
<feature type="domain" description="Thioesterase" evidence="1">
    <location>
        <begin position="44"/>
        <end position="119"/>
    </location>
</feature>
<gene>
    <name evidence="2" type="ORF">GP2143_15511</name>
</gene>
<dbReference type="Pfam" id="PF03061">
    <property type="entry name" value="4HBT"/>
    <property type="match status" value="1"/>
</dbReference>
<name>A0Y972_9GAMM</name>
<dbReference type="eggNOG" id="COG2050">
    <property type="taxonomic scope" value="Bacteria"/>
</dbReference>
<dbReference type="OrthoDB" id="9805304at2"/>
<accession>A0Y972</accession>
<dbReference type="CDD" id="cd03443">
    <property type="entry name" value="PaaI_thioesterase"/>
    <property type="match status" value="1"/>
</dbReference>
<organism evidence="2 3">
    <name type="scientific">marine gamma proteobacterium HTCC2143</name>
    <dbReference type="NCBI Taxonomy" id="247633"/>
    <lineage>
        <taxon>Bacteria</taxon>
        <taxon>Pseudomonadati</taxon>
        <taxon>Pseudomonadota</taxon>
        <taxon>Gammaproteobacteria</taxon>
        <taxon>Cellvibrionales</taxon>
        <taxon>Spongiibacteraceae</taxon>
        <taxon>BD1-7 clade</taxon>
    </lineage>
</organism>
<comment type="caution">
    <text evidence="2">The sequence shown here is derived from an EMBL/GenBank/DDBJ whole genome shotgun (WGS) entry which is preliminary data.</text>
</comment>
<protein>
    <submittedName>
        <fullName evidence="2">Thioesterase family protein</fullName>
    </submittedName>
</protein>
<dbReference type="SUPFAM" id="SSF54637">
    <property type="entry name" value="Thioesterase/thiol ester dehydrase-isomerase"/>
    <property type="match status" value="1"/>
</dbReference>
<keyword evidence="3" id="KW-1185">Reference proteome</keyword>
<dbReference type="Gene3D" id="3.10.129.10">
    <property type="entry name" value="Hotdog Thioesterase"/>
    <property type="match status" value="1"/>
</dbReference>
<dbReference type="Proteomes" id="UP000004931">
    <property type="component" value="Unassembled WGS sequence"/>
</dbReference>
<dbReference type="InterPro" id="IPR006683">
    <property type="entry name" value="Thioestr_dom"/>
</dbReference>
<evidence type="ECO:0000313" key="2">
    <source>
        <dbReference type="EMBL" id="EAW32676.1"/>
    </source>
</evidence>
<dbReference type="InterPro" id="IPR029069">
    <property type="entry name" value="HotDog_dom_sf"/>
</dbReference>
<dbReference type="GO" id="GO:0016790">
    <property type="term" value="F:thiolester hydrolase activity"/>
    <property type="evidence" value="ECO:0007669"/>
    <property type="project" value="UniProtKB-ARBA"/>
</dbReference>
<evidence type="ECO:0000313" key="3">
    <source>
        <dbReference type="Proteomes" id="UP000004931"/>
    </source>
</evidence>
<sequence length="135" mass="14287">MITKEKIVAFLKTDFPQTKCIVDEVGNRSSTVRHTIGFDELRPGGTVSGPVLMEVADLALYVAILGELGLVSLAVTTNLSINFLRKPTADKDIIGKCSLMKVGKSLVIGEVTLFSSGDEAPVAHVVGTYSIPPVG</sequence>